<dbReference type="AlphaFoldDB" id="A0A5N6N5P5"/>
<protein>
    <submittedName>
        <fullName evidence="1">Uncharacterized protein</fullName>
    </submittedName>
</protein>
<name>A0A5N6N5P5_9ASTR</name>
<keyword evidence="2" id="KW-1185">Reference proteome</keyword>
<dbReference type="EMBL" id="SZYD01000013">
    <property type="protein sequence ID" value="KAD4385467.1"/>
    <property type="molecule type" value="Genomic_DNA"/>
</dbReference>
<dbReference type="Proteomes" id="UP000326396">
    <property type="component" value="Linkage Group LG3"/>
</dbReference>
<evidence type="ECO:0000313" key="1">
    <source>
        <dbReference type="EMBL" id="KAD4385467.1"/>
    </source>
</evidence>
<accession>A0A5N6N5P5</accession>
<organism evidence="1 2">
    <name type="scientific">Mikania micrantha</name>
    <name type="common">bitter vine</name>
    <dbReference type="NCBI Taxonomy" id="192012"/>
    <lineage>
        <taxon>Eukaryota</taxon>
        <taxon>Viridiplantae</taxon>
        <taxon>Streptophyta</taxon>
        <taxon>Embryophyta</taxon>
        <taxon>Tracheophyta</taxon>
        <taxon>Spermatophyta</taxon>
        <taxon>Magnoliopsida</taxon>
        <taxon>eudicotyledons</taxon>
        <taxon>Gunneridae</taxon>
        <taxon>Pentapetalae</taxon>
        <taxon>asterids</taxon>
        <taxon>campanulids</taxon>
        <taxon>Asterales</taxon>
        <taxon>Asteraceae</taxon>
        <taxon>Asteroideae</taxon>
        <taxon>Heliantheae alliance</taxon>
        <taxon>Eupatorieae</taxon>
        <taxon>Mikania</taxon>
    </lineage>
</organism>
<gene>
    <name evidence="1" type="ORF">E3N88_25635</name>
</gene>
<proteinExistence type="predicted"/>
<sequence length="102" mass="11974">MMKMIQVCLTLEEEEAMRMSRATWMKAERWWNKGGANSCPVRKLGWWYETLVVVRTDLNSHSKAIKDYFLLGKGDFFQFGWLRKGEPHDCLVCSQYFVVSAT</sequence>
<reference evidence="1 2" key="1">
    <citation type="submission" date="2019-05" db="EMBL/GenBank/DDBJ databases">
        <title>Mikania micrantha, genome provides insights into the molecular mechanism of rapid growth.</title>
        <authorList>
            <person name="Liu B."/>
        </authorList>
    </citation>
    <scope>NUCLEOTIDE SEQUENCE [LARGE SCALE GENOMIC DNA]</scope>
    <source>
        <strain evidence="1">NLD-2019</strain>
        <tissue evidence="1">Leaf</tissue>
    </source>
</reference>
<comment type="caution">
    <text evidence="1">The sequence shown here is derived from an EMBL/GenBank/DDBJ whole genome shotgun (WGS) entry which is preliminary data.</text>
</comment>
<evidence type="ECO:0000313" key="2">
    <source>
        <dbReference type="Proteomes" id="UP000326396"/>
    </source>
</evidence>